<evidence type="ECO:0000313" key="1">
    <source>
        <dbReference type="EMBL" id="CEK85065.1"/>
    </source>
</evidence>
<accession>A0A0B7AYX0</accession>
<reference evidence="1" key="1">
    <citation type="submission" date="2014-12" db="EMBL/GenBank/DDBJ databases">
        <title>Insight into the proteome of Arion vulgaris.</title>
        <authorList>
            <person name="Aradska J."/>
            <person name="Bulat T."/>
            <person name="Smidak R."/>
            <person name="Sarate P."/>
            <person name="Gangsoo J."/>
            <person name="Sialana F."/>
            <person name="Bilban M."/>
            <person name="Lubec G."/>
        </authorList>
    </citation>
    <scope>NUCLEOTIDE SEQUENCE</scope>
    <source>
        <tissue evidence="1">Skin</tissue>
    </source>
</reference>
<dbReference type="AlphaFoldDB" id="A0A0B7AYX0"/>
<sequence length="60" mass="6894">MVMEDPVTSGVHENGERSGTDYLGTPWWDLCLPRDEEVPTNMKNKLSKNLWLTQTVRGPY</sequence>
<proteinExistence type="predicted"/>
<dbReference type="EMBL" id="HACG01038200">
    <property type="protein sequence ID" value="CEK85065.1"/>
    <property type="molecule type" value="Transcribed_RNA"/>
</dbReference>
<organism evidence="1">
    <name type="scientific">Arion vulgaris</name>
    <dbReference type="NCBI Taxonomy" id="1028688"/>
    <lineage>
        <taxon>Eukaryota</taxon>
        <taxon>Metazoa</taxon>
        <taxon>Spiralia</taxon>
        <taxon>Lophotrochozoa</taxon>
        <taxon>Mollusca</taxon>
        <taxon>Gastropoda</taxon>
        <taxon>Heterobranchia</taxon>
        <taxon>Euthyneura</taxon>
        <taxon>Panpulmonata</taxon>
        <taxon>Eupulmonata</taxon>
        <taxon>Stylommatophora</taxon>
        <taxon>Helicina</taxon>
        <taxon>Arionoidea</taxon>
        <taxon>Arionidae</taxon>
        <taxon>Arion</taxon>
    </lineage>
</organism>
<protein>
    <submittedName>
        <fullName evidence="1">Uncharacterized protein</fullName>
    </submittedName>
</protein>
<gene>
    <name evidence="1" type="primary">ORF146078</name>
</gene>
<name>A0A0B7AYX0_9EUPU</name>